<protein>
    <recommendedName>
        <fullName evidence="3">D-isomer specific 2-hydroxyacid dehydrogenase NAD-binding domain-containing protein</fullName>
    </recommendedName>
</protein>
<dbReference type="SUPFAM" id="SSF51735">
    <property type="entry name" value="NAD(P)-binding Rossmann-fold domains"/>
    <property type="match status" value="1"/>
</dbReference>
<dbReference type="InterPro" id="IPR050223">
    <property type="entry name" value="D-isomer_2-hydroxyacid_DH"/>
</dbReference>
<dbReference type="GO" id="GO:0005829">
    <property type="term" value="C:cytosol"/>
    <property type="evidence" value="ECO:0007669"/>
    <property type="project" value="TreeGrafter"/>
</dbReference>
<organism evidence="4">
    <name type="scientific">marine sediment metagenome</name>
    <dbReference type="NCBI Taxonomy" id="412755"/>
    <lineage>
        <taxon>unclassified sequences</taxon>
        <taxon>metagenomes</taxon>
        <taxon>ecological metagenomes</taxon>
    </lineage>
</organism>
<dbReference type="PANTHER" id="PTHR10996:SF178">
    <property type="entry name" value="2-HYDROXYACID DEHYDROGENASE YGL185C-RELATED"/>
    <property type="match status" value="1"/>
</dbReference>
<dbReference type="Pfam" id="PF02826">
    <property type="entry name" value="2-Hacid_dh_C"/>
    <property type="match status" value="1"/>
</dbReference>
<name>A0A0F9QG92_9ZZZZ</name>
<dbReference type="GO" id="GO:0016618">
    <property type="term" value="F:hydroxypyruvate reductase [NAD(P)H] activity"/>
    <property type="evidence" value="ECO:0007669"/>
    <property type="project" value="TreeGrafter"/>
</dbReference>
<keyword evidence="1" id="KW-0560">Oxidoreductase</keyword>
<dbReference type="InterPro" id="IPR006140">
    <property type="entry name" value="D-isomer_DH_NAD-bd"/>
</dbReference>
<proteinExistence type="predicted"/>
<dbReference type="Gene3D" id="3.40.50.720">
    <property type="entry name" value="NAD(P)-binding Rossmann-like Domain"/>
    <property type="match status" value="2"/>
</dbReference>
<dbReference type="GO" id="GO:0051287">
    <property type="term" value="F:NAD binding"/>
    <property type="evidence" value="ECO:0007669"/>
    <property type="project" value="InterPro"/>
</dbReference>
<evidence type="ECO:0000313" key="4">
    <source>
        <dbReference type="EMBL" id="KKN43085.1"/>
    </source>
</evidence>
<dbReference type="InterPro" id="IPR036291">
    <property type="entry name" value="NAD(P)-bd_dom_sf"/>
</dbReference>
<evidence type="ECO:0000256" key="1">
    <source>
        <dbReference type="ARBA" id="ARBA00023002"/>
    </source>
</evidence>
<dbReference type="AlphaFoldDB" id="A0A0F9QG92"/>
<reference evidence="4" key="1">
    <citation type="journal article" date="2015" name="Nature">
        <title>Complex archaea that bridge the gap between prokaryotes and eukaryotes.</title>
        <authorList>
            <person name="Spang A."/>
            <person name="Saw J.H."/>
            <person name="Jorgensen S.L."/>
            <person name="Zaremba-Niedzwiedzka K."/>
            <person name="Martijn J."/>
            <person name="Lind A.E."/>
            <person name="van Eijk R."/>
            <person name="Schleper C."/>
            <person name="Guy L."/>
            <person name="Ettema T.J."/>
        </authorList>
    </citation>
    <scope>NUCLEOTIDE SEQUENCE</scope>
</reference>
<dbReference type="PANTHER" id="PTHR10996">
    <property type="entry name" value="2-HYDROXYACID DEHYDROGENASE-RELATED"/>
    <property type="match status" value="1"/>
</dbReference>
<sequence length="349" mass="39901">MFHINQRKFVKDINVLFIWDLPQVVRKPLVEQFNNIPQVNFLFAKDYSKNSQELRNLMPKADVIVGWRPSIDLFHIAQKVKLYINPGTGVQRIISMFREVNKTRNVVLVNGHGHAYPCAQHAVAMLLTLINKIIPHHNWLTNGQWRKNDNDAATIPLKSRKIGLLGYGAINSWVHRFLSGFEVDFSAIRKNWDKQTEKLPTPINKFIFSEFHEFLKEIDTLIIAAPLTSQTKGMIKLEELKILGHEGLVVNVGRGAIIDEGSLYKALNESIIAGAAIDVLWNYSPQEDSNGKKYPFSYPFQDLSNVVLSPHRAASPMNDFPWDEVIENIKRMAEGRNDFLNIVNLEDGY</sequence>
<comment type="caution">
    <text evidence="4">The sequence shown here is derived from an EMBL/GenBank/DDBJ whole genome shotgun (WGS) entry which is preliminary data.</text>
</comment>
<keyword evidence="2" id="KW-0520">NAD</keyword>
<dbReference type="EMBL" id="LAZR01001536">
    <property type="protein sequence ID" value="KKN43085.1"/>
    <property type="molecule type" value="Genomic_DNA"/>
</dbReference>
<dbReference type="GO" id="GO:0030267">
    <property type="term" value="F:glyoxylate reductase (NADPH) activity"/>
    <property type="evidence" value="ECO:0007669"/>
    <property type="project" value="TreeGrafter"/>
</dbReference>
<evidence type="ECO:0000259" key="3">
    <source>
        <dbReference type="Pfam" id="PF02826"/>
    </source>
</evidence>
<feature type="domain" description="D-isomer specific 2-hydroxyacid dehydrogenase NAD-binding" evidence="3">
    <location>
        <begin position="123"/>
        <end position="313"/>
    </location>
</feature>
<evidence type="ECO:0000256" key="2">
    <source>
        <dbReference type="ARBA" id="ARBA00023027"/>
    </source>
</evidence>
<gene>
    <name evidence="4" type="ORF">LCGC14_0706680</name>
</gene>
<dbReference type="SUPFAM" id="SSF52283">
    <property type="entry name" value="Formate/glycerate dehydrogenase catalytic domain-like"/>
    <property type="match status" value="1"/>
</dbReference>
<accession>A0A0F9QG92</accession>